<dbReference type="InParanoid" id="A0A067MQ30"/>
<accession>A0A067MQ30</accession>
<feature type="region of interest" description="Disordered" evidence="1">
    <location>
        <begin position="101"/>
        <end position="122"/>
    </location>
</feature>
<evidence type="ECO:0000256" key="1">
    <source>
        <dbReference type="SAM" id="MobiDB-lite"/>
    </source>
</evidence>
<dbReference type="Proteomes" id="UP000027195">
    <property type="component" value="Unassembled WGS sequence"/>
</dbReference>
<keyword evidence="3" id="KW-1185">Reference proteome</keyword>
<sequence>MKCARSRRQAHGTQSESRASTELACRVPLQAQRLRNADGRSTFAATSTGLKRVGGSNKLWASRFNSDTQSPTAMYGVGNGWCFGGVLERLQATELRVRRYASAGPAPPARSGSGKGPGFQTRKRVLDSTRGSGNVRRNGRGWLSISFWAEANVFSRWIGRSTRCVLRRKAPSNNWDFISAKAFLAPAKWGGLQRDPNVNADGARWDLGRRTAGPGPGRMARDQRHRGPWQFQVRNAQKRLVKKRERLGAKGRRLP</sequence>
<name>A0A067MQ30_BOTB1</name>
<feature type="region of interest" description="Disordered" evidence="1">
    <location>
        <begin position="200"/>
        <end position="225"/>
    </location>
</feature>
<feature type="region of interest" description="Disordered" evidence="1">
    <location>
        <begin position="1"/>
        <end position="22"/>
    </location>
</feature>
<feature type="compositionally biased region" description="Low complexity" evidence="1">
    <location>
        <begin position="101"/>
        <end position="112"/>
    </location>
</feature>
<feature type="compositionally biased region" description="Basic residues" evidence="1">
    <location>
        <begin position="1"/>
        <end position="10"/>
    </location>
</feature>
<evidence type="ECO:0000313" key="3">
    <source>
        <dbReference type="Proteomes" id="UP000027195"/>
    </source>
</evidence>
<dbReference type="AlphaFoldDB" id="A0A067MQ30"/>
<reference evidence="3" key="1">
    <citation type="journal article" date="2014" name="Proc. Natl. Acad. Sci. U.S.A.">
        <title>Extensive sampling of basidiomycete genomes demonstrates inadequacy of the white-rot/brown-rot paradigm for wood decay fungi.</title>
        <authorList>
            <person name="Riley R."/>
            <person name="Salamov A.A."/>
            <person name="Brown D.W."/>
            <person name="Nagy L.G."/>
            <person name="Floudas D."/>
            <person name="Held B.W."/>
            <person name="Levasseur A."/>
            <person name="Lombard V."/>
            <person name="Morin E."/>
            <person name="Otillar R."/>
            <person name="Lindquist E.A."/>
            <person name="Sun H."/>
            <person name="LaButti K.M."/>
            <person name="Schmutz J."/>
            <person name="Jabbour D."/>
            <person name="Luo H."/>
            <person name="Baker S.E."/>
            <person name="Pisabarro A.G."/>
            <person name="Walton J.D."/>
            <person name="Blanchette R.A."/>
            <person name="Henrissat B."/>
            <person name="Martin F."/>
            <person name="Cullen D."/>
            <person name="Hibbett D.S."/>
            <person name="Grigoriev I.V."/>
        </authorList>
    </citation>
    <scope>NUCLEOTIDE SEQUENCE [LARGE SCALE GENOMIC DNA]</scope>
    <source>
        <strain evidence="3">FD-172 SS1</strain>
    </source>
</reference>
<dbReference type="HOGENOM" id="CLU_1089864_0_0_1"/>
<organism evidence="2 3">
    <name type="scientific">Botryobasidium botryosum (strain FD-172 SS1)</name>
    <dbReference type="NCBI Taxonomy" id="930990"/>
    <lineage>
        <taxon>Eukaryota</taxon>
        <taxon>Fungi</taxon>
        <taxon>Dikarya</taxon>
        <taxon>Basidiomycota</taxon>
        <taxon>Agaricomycotina</taxon>
        <taxon>Agaricomycetes</taxon>
        <taxon>Cantharellales</taxon>
        <taxon>Botryobasidiaceae</taxon>
        <taxon>Botryobasidium</taxon>
    </lineage>
</organism>
<dbReference type="EMBL" id="KL198023">
    <property type="protein sequence ID" value="KDQ17684.1"/>
    <property type="molecule type" value="Genomic_DNA"/>
</dbReference>
<proteinExistence type="predicted"/>
<evidence type="ECO:0000313" key="2">
    <source>
        <dbReference type="EMBL" id="KDQ17684.1"/>
    </source>
</evidence>
<protein>
    <submittedName>
        <fullName evidence="2">Uncharacterized protein</fullName>
    </submittedName>
</protein>
<gene>
    <name evidence="2" type="ORF">BOTBODRAFT_42785</name>
</gene>
<feature type="compositionally biased region" description="Polar residues" evidence="1">
    <location>
        <begin position="11"/>
        <end position="20"/>
    </location>
</feature>